<dbReference type="KEGG" id="mlac:CP520_03070"/>
<dbReference type="RefSeq" id="WP_096862983.1">
    <property type="nucleotide sequence ID" value="NZ_CP023668.1"/>
</dbReference>
<dbReference type="InterPro" id="IPR015967">
    <property type="entry name" value="Rcmb_RecR_Znf"/>
</dbReference>
<organism evidence="2 3">
    <name type="scientific">Mesoplasma lactucae ATCC 49193</name>
    <dbReference type="NCBI Taxonomy" id="81460"/>
    <lineage>
        <taxon>Bacteria</taxon>
        <taxon>Bacillati</taxon>
        <taxon>Mycoplasmatota</taxon>
        <taxon>Mollicutes</taxon>
        <taxon>Entomoplasmatales</taxon>
        <taxon>Entomoplasmataceae</taxon>
        <taxon>Mesoplasma</taxon>
    </lineage>
</organism>
<dbReference type="GO" id="GO:0003677">
    <property type="term" value="F:DNA binding"/>
    <property type="evidence" value="ECO:0007669"/>
    <property type="project" value="UniProtKB-UniRule"/>
</dbReference>
<keyword evidence="1" id="KW-0233">DNA recombination</keyword>
<keyword evidence="3" id="KW-1185">Reference proteome</keyword>
<protein>
    <recommendedName>
        <fullName evidence="1">Recombination protein RecR</fullName>
    </recommendedName>
</protein>
<dbReference type="Pfam" id="PF13662">
    <property type="entry name" value="Toprim_4"/>
    <property type="match status" value="1"/>
</dbReference>
<dbReference type="AlphaFoldDB" id="A0A291IRY7"/>
<reference evidence="2 3" key="1">
    <citation type="submission" date="2017-09" db="EMBL/GenBank/DDBJ databases">
        <title>SPAdes assembly of the Mesoplasma lactucae genome.</title>
        <authorList>
            <person name="Knight T.F."/>
            <person name="Rubinstein R."/>
            <person name="Citino T."/>
        </authorList>
    </citation>
    <scope>NUCLEOTIDE SEQUENCE [LARGE SCALE GENOMIC DNA]</scope>
    <source>
        <strain evidence="2 3">831-C4</strain>
    </source>
</reference>
<dbReference type="HAMAP" id="MF_00017">
    <property type="entry name" value="RecR"/>
    <property type="match status" value="1"/>
</dbReference>
<comment type="function">
    <text evidence="1">May play a role in DNA repair. It seems to be involved in an RecBC-independent recombinational process of DNA repair. It may act with RecF and RecO.</text>
</comment>
<dbReference type="EMBL" id="CP023668">
    <property type="protein sequence ID" value="ATG97695.1"/>
    <property type="molecule type" value="Genomic_DNA"/>
</dbReference>
<keyword evidence="1" id="KW-0234">DNA repair</keyword>
<sequence length="194" mass="21865">MENKFDEVVEKLRFLDGVTKKSAKRMAIDLVNKNNKIENAQEALDIIKNDLGQCPTCFYMTIDNVCPICSDPDRDKNLIAVVSTMSDAMTIEEIHDYNGAYAVLNGEINLSKNITPDKLTIDKLFNRTNKNTELILALNSTFNGELTANYIRDIARQRGIKYTRLARGIPVGGVLDYVDEKTLSDALKNRKKDD</sequence>
<dbReference type="PROSITE" id="PS50880">
    <property type="entry name" value="TOPRIM"/>
    <property type="match status" value="1"/>
</dbReference>
<dbReference type="Gene3D" id="6.10.250.240">
    <property type="match status" value="1"/>
</dbReference>
<dbReference type="Proteomes" id="UP000232227">
    <property type="component" value="Chromosome"/>
</dbReference>
<accession>A0A291IRY7</accession>
<dbReference type="GO" id="GO:0008270">
    <property type="term" value="F:zinc ion binding"/>
    <property type="evidence" value="ECO:0007669"/>
    <property type="project" value="UniProtKB-KW"/>
</dbReference>
<feature type="zinc finger region" description="C4-type" evidence="1">
    <location>
        <begin position="54"/>
        <end position="69"/>
    </location>
</feature>
<dbReference type="GO" id="GO:0006310">
    <property type="term" value="P:DNA recombination"/>
    <property type="evidence" value="ECO:0007669"/>
    <property type="project" value="UniProtKB-UniRule"/>
</dbReference>
<comment type="similarity">
    <text evidence="1">Belongs to the RecR family.</text>
</comment>
<keyword evidence="1" id="KW-0862">Zinc</keyword>
<evidence type="ECO:0000313" key="3">
    <source>
        <dbReference type="Proteomes" id="UP000232227"/>
    </source>
</evidence>
<dbReference type="Gene3D" id="3.40.1360.10">
    <property type="match status" value="1"/>
</dbReference>
<evidence type="ECO:0000313" key="2">
    <source>
        <dbReference type="EMBL" id="ATG97695.1"/>
    </source>
</evidence>
<dbReference type="OrthoDB" id="9802672at2"/>
<dbReference type="InterPro" id="IPR023627">
    <property type="entry name" value="Rcmb_RecR"/>
</dbReference>
<dbReference type="Pfam" id="PF21175">
    <property type="entry name" value="RecR_C"/>
    <property type="match status" value="1"/>
</dbReference>
<name>A0A291IRY7_9MOLU</name>
<keyword evidence="1" id="KW-0479">Metal-binding</keyword>
<keyword evidence="1" id="KW-0227">DNA damage</keyword>
<dbReference type="GO" id="GO:0006281">
    <property type="term" value="P:DNA repair"/>
    <property type="evidence" value="ECO:0007669"/>
    <property type="project" value="UniProtKB-UniRule"/>
</dbReference>
<dbReference type="InterPro" id="IPR034137">
    <property type="entry name" value="TOPRIM_RecR"/>
</dbReference>
<dbReference type="PANTHER" id="PTHR30446">
    <property type="entry name" value="RECOMBINATION PROTEIN RECR"/>
    <property type="match status" value="1"/>
</dbReference>
<dbReference type="InterPro" id="IPR000093">
    <property type="entry name" value="DNA_Rcmb_RecR"/>
</dbReference>
<evidence type="ECO:0000256" key="1">
    <source>
        <dbReference type="HAMAP-Rule" id="MF_00017"/>
    </source>
</evidence>
<dbReference type="PANTHER" id="PTHR30446:SF0">
    <property type="entry name" value="RECOMBINATION PROTEIN RECR"/>
    <property type="match status" value="1"/>
</dbReference>
<dbReference type="CDD" id="cd01025">
    <property type="entry name" value="TOPRIM_recR"/>
    <property type="match status" value="1"/>
</dbReference>
<dbReference type="InterPro" id="IPR006171">
    <property type="entry name" value="TOPRIM_dom"/>
</dbReference>
<dbReference type="NCBIfam" id="TIGR00615">
    <property type="entry name" value="recR"/>
    <property type="match status" value="1"/>
</dbReference>
<gene>
    <name evidence="1" type="primary">recR</name>
    <name evidence="2" type="ORF">CP520_03070</name>
</gene>
<keyword evidence="1" id="KW-0863">Zinc-finger</keyword>
<dbReference type="SUPFAM" id="SSF111304">
    <property type="entry name" value="Recombination protein RecR"/>
    <property type="match status" value="1"/>
</dbReference>
<proteinExistence type="inferred from homology"/>
<dbReference type="PROSITE" id="PS01300">
    <property type="entry name" value="RECR"/>
    <property type="match status" value="1"/>
</dbReference>